<dbReference type="RefSeq" id="WP_086962598.1">
    <property type="nucleotide sequence ID" value="NZ_CP021376.1"/>
</dbReference>
<dbReference type="GO" id="GO:0005829">
    <property type="term" value="C:cytosol"/>
    <property type="evidence" value="ECO:0007669"/>
    <property type="project" value="TreeGrafter"/>
</dbReference>
<dbReference type="Pfam" id="PF00816">
    <property type="entry name" value="Histone_HNS"/>
    <property type="match status" value="1"/>
</dbReference>
<dbReference type="Pfam" id="PF22470">
    <property type="entry name" value="Histone_HNS_N"/>
    <property type="match status" value="1"/>
</dbReference>
<dbReference type="InterPro" id="IPR027444">
    <property type="entry name" value="H-NS_C_dom"/>
</dbReference>
<dbReference type="EMBL" id="CP021376">
    <property type="protein sequence ID" value="ART79133.1"/>
    <property type="molecule type" value="Genomic_DNA"/>
</dbReference>
<dbReference type="PIRSF" id="PIRSF002096">
    <property type="entry name" value="HnS"/>
    <property type="match status" value="1"/>
</dbReference>
<evidence type="ECO:0000256" key="8">
    <source>
        <dbReference type="SAM" id="MobiDB-lite"/>
    </source>
</evidence>
<accession>A0A1Y0CUW1</accession>
<evidence type="ECO:0000313" key="11">
    <source>
        <dbReference type="Proteomes" id="UP000243793"/>
    </source>
</evidence>
<dbReference type="GO" id="GO:0046983">
    <property type="term" value="F:protein dimerization activity"/>
    <property type="evidence" value="ECO:0007669"/>
    <property type="project" value="InterPro"/>
</dbReference>
<dbReference type="GO" id="GO:0030527">
    <property type="term" value="F:structural constituent of chromatin"/>
    <property type="evidence" value="ECO:0007669"/>
    <property type="project" value="InterPro"/>
</dbReference>
<dbReference type="Gene3D" id="4.10.430.10">
    <property type="entry name" value="Histone-like protein H-NS, C-terminal domain"/>
    <property type="match status" value="1"/>
</dbReference>
<evidence type="ECO:0000256" key="2">
    <source>
        <dbReference type="ARBA" id="ARBA00010610"/>
    </source>
</evidence>
<protein>
    <recommendedName>
        <fullName evidence="5">DNA-binding protein</fullName>
    </recommendedName>
</protein>
<sequence>MTDFLKTLLNIRSLRAATRELTLEQMEEALAKLTSVIEEQRETKEAEEADAKERERKLKEYMDQMAADGIDLNDLLQLAEPAKKVSAPRKKRPAKYEYHDDNGDYKTWTGQGRKPSPIKNAIDSGSKTLEDFLIKE</sequence>
<dbReference type="GO" id="GO:0032993">
    <property type="term" value="C:protein-DNA complex"/>
    <property type="evidence" value="ECO:0007669"/>
    <property type="project" value="TreeGrafter"/>
</dbReference>
<feature type="domain" description="DNA-binding protein H-NS-like C-terminal" evidence="9">
    <location>
        <begin position="86"/>
        <end position="134"/>
    </location>
</feature>
<feature type="DNA-binding region" evidence="6">
    <location>
        <begin position="111"/>
        <end position="116"/>
    </location>
</feature>
<evidence type="ECO:0000256" key="4">
    <source>
        <dbReference type="ARBA" id="ARBA00023125"/>
    </source>
</evidence>
<reference evidence="11" key="1">
    <citation type="submission" date="2017-05" db="EMBL/GenBank/DDBJ databases">
        <authorList>
            <person name="Sung H."/>
        </authorList>
    </citation>
    <scope>NUCLEOTIDE SEQUENCE [LARGE SCALE GENOMIC DNA]</scope>
    <source>
        <strain evidence="11">AMac2203</strain>
    </source>
</reference>
<evidence type="ECO:0000256" key="3">
    <source>
        <dbReference type="ARBA" id="ARBA00022490"/>
    </source>
</evidence>
<evidence type="ECO:0000256" key="5">
    <source>
        <dbReference type="PIRNR" id="PIRNR002096"/>
    </source>
</evidence>
<dbReference type="InterPro" id="IPR001801">
    <property type="entry name" value="Histone_HNS"/>
</dbReference>
<organism evidence="10 11">
    <name type="scientific">Oceanisphaera avium</name>
    <dbReference type="NCBI Taxonomy" id="1903694"/>
    <lineage>
        <taxon>Bacteria</taxon>
        <taxon>Pseudomonadati</taxon>
        <taxon>Pseudomonadota</taxon>
        <taxon>Gammaproteobacteria</taxon>
        <taxon>Aeromonadales</taxon>
        <taxon>Aeromonadaceae</taxon>
        <taxon>Oceanisphaera</taxon>
    </lineage>
</organism>
<keyword evidence="11" id="KW-1185">Reference proteome</keyword>
<dbReference type="OrthoDB" id="6088948at2"/>
<keyword evidence="7" id="KW-0175">Coiled coil</keyword>
<gene>
    <name evidence="10" type="ORF">CBP12_02385</name>
</gene>
<dbReference type="InterPro" id="IPR027454">
    <property type="entry name" value="Histone_HNS_N"/>
</dbReference>
<comment type="subcellular location">
    <subcellularLocation>
        <location evidence="1">Cytoplasm</location>
        <location evidence="1">Nucleoid</location>
    </subcellularLocation>
</comment>
<dbReference type="InterPro" id="IPR054180">
    <property type="entry name" value="H-NS-like_N"/>
</dbReference>
<evidence type="ECO:0000313" key="10">
    <source>
        <dbReference type="EMBL" id="ART79133.1"/>
    </source>
</evidence>
<dbReference type="GO" id="GO:0003680">
    <property type="term" value="F:minor groove of adenine-thymine-rich DNA binding"/>
    <property type="evidence" value="ECO:0007669"/>
    <property type="project" value="TreeGrafter"/>
</dbReference>
<dbReference type="AlphaFoldDB" id="A0A1Y0CUW1"/>
<dbReference type="PANTHER" id="PTHR38097:SF2">
    <property type="entry name" value="DNA-BINDING PROTEIN STPA"/>
    <property type="match status" value="1"/>
</dbReference>
<dbReference type="PANTHER" id="PTHR38097">
    <property type="match status" value="1"/>
</dbReference>
<dbReference type="GO" id="GO:0003681">
    <property type="term" value="F:bent DNA binding"/>
    <property type="evidence" value="ECO:0007669"/>
    <property type="project" value="TreeGrafter"/>
</dbReference>
<feature type="coiled-coil region" evidence="7">
    <location>
        <begin position="23"/>
        <end position="64"/>
    </location>
</feature>
<keyword evidence="3" id="KW-0963">Cytoplasm</keyword>
<dbReference type="InterPro" id="IPR037150">
    <property type="entry name" value="H-NS_C_dom_sf"/>
</dbReference>
<name>A0A1Y0CUW1_9GAMM</name>
<dbReference type="SMART" id="SM00528">
    <property type="entry name" value="HNS"/>
    <property type="match status" value="1"/>
</dbReference>
<evidence type="ECO:0000256" key="6">
    <source>
        <dbReference type="PIRSR" id="PIRSR002096-1"/>
    </source>
</evidence>
<evidence type="ECO:0000256" key="7">
    <source>
        <dbReference type="SAM" id="Coils"/>
    </source>
</evidence>
<dbReference type="Gene3D" id="1.10.287.1050">
    <property type="entry name" value="H-NS histone-like proteins"/>
    <property type="match status" value="1"/>
</dbReference>
<dbReference type="Proteomes" id="UP000243793">
    <property type="component" value="Chromosome"/>
</dbReference>
<keyword evidence="4 5" id="KW-0238">DNA-binding</keyword>
<feature type="compositionally biased region" description="Basic and acidic residues" evidence="8">
    <location>
        <begin position="94"/>
        <end position="104"/>
    </location>
</feature>
<evidence type="ECO:0000256" key="1">
    <source>
        <dbReference type="ARBA" id="ARBA00004453"/>
    </source>
</evidence>
<dbReference type="GO" id="GO:0001217">
    <property type="term" value="F:DNA-binding transcription repressor activity"/>
    <property type="evidence" value="ECO:0007669"/>
    <property type="project" value="TreeGrafter"/>
</dbReference>
<proteinExistence type="inferred from homology"/>
<dbReference type="SUPFAM" id="SSF81273">
    <property type="entry name" value="H-NS histone-like proteins"/>
    <property type="match status" value="2"/>
</dbReference>
<comment type="similarity">
    <text evidence="2 5">Belongs to the histone-like protein H-NS family.</text>
</comment>
<dbReference type="GO" id="GO:0000976">
    <property type="term" value="F:transcription cis-regulatory region binding"/>
    <property type="evidence" value="ECO:0007669"/>
    <property type="project" value="TreeGrafter"/>
</dbReference>
<dbReference type="GO" id="GO:0009295">
    <property type="term" value="C:nucleoid"/>
    <property type="evidence" value="ECO:0007669"/>
    <property type="project" value="UniProtKB-SubCell"/>
</dbReference>
<dbReference type="KEGG" id="ocm:CBP12_02385"/>
<evidence type="ECO:0000259" key="9">
    <source>
        <dbReference type="SMART" id="SM00528"/>
    </source>
</evidence>
<feature type="region of interest" description="Disordered" evidence="8">
    <location>
        <begin position="83"/>
        <end position="123"/>
    </location>
</feature>